<accession>A0ABS7PE17</accession>
<evidence type="ECO:0000256" key="1">
    <source>
        <dbReference type="SAM" id="SignalP"/>
    </source>
</evidence>
<evidence type="ECO:0000313" key="3">
    <source>
        <dbReference type="EMBL" id="MBY8337314.1"/>
    </source>
</evidence>
<proteinExistence type="predicted"/>
<dbReference type="Proteomes" id="UP000759298">
    <property type="component" value="Unassembled WGS sequence"/>
</dbReference>
<dbReference type="InterPro" id="IPR025433">
    <property type="entry name" value="DUF4168"/>
</dbReference>
<dbReference type="Pfam" id="PF13767">
    <property type="entry name" value="DUF4168"/>
    <property type="match status" value="1"/>
</dbReference>
<dbReference type="EMBL" id="JAHWXP010000002">
    <property type="protein sequence ID" value="MBY8337314.1"/>
    <property type="molecule type" value="Genomic_DNA"/>
</dbReference>
<feature type="signal peptide" evidence="1">
    <location>
        <begin position="1"/>
        <end position="22"/>
    </location>
</feature>
<evidence type="ECO:0000313" key="4">
    <source>
        <dbReference type="Proteomes" id="UP000759298"/>
    </source>
</evidence>
<organism evidence="3 4">
    <name type="scientific">Alteriqipengyuania abyssalis</name>
    <dbReference type="NCBI Taxonomy" id="2860200"/>
    <lineage>
        <taxon>Bacteria</taxon>
        <taxon>Pseudomonadati</taxon>
        <taxon>Pseudomonadota</taxon>
        <taxon>Alphaproteobacteria</taxon>
        <taxon>Sphingomonadales</taxon>
        <taxon>Erythrobacteraceae</taxon>
        <taxon>Alteriqipengyuania</taxon>
    </lineage>
</organism>
<reference evidence="3 4" key="1">
    <citation type="submission" date="2021-07" db="EMBL/GenBank/DDBJ databases">
        <title>Alteriqipengyuania abyssalis NZ-12B nov, sp.nov isolated from deep sea sponge in pacific ocean.</title>
        <authorList>
            <person name="Tareen S."/>
            <person name="Wink J."/>
        </authorList>
    </citation>
    <scope>NUCLEOTIDE SEQUENCE [LARGE SCALE GENOMIC DNA]</scope>
    <source>
        <strain evidence="3 4">NZ-12B</strain>
    </source>
</reference>
<protein>
    <submittedName>
        <fullName evidence="3">DUF4168 domain-containing protein</fullName>
    </submittedName>
</protein>
<dbReference type="RefSeq" id="WP_054523685.1">
    <property type="nucleotide sequence ID" value="NZ_JAHWXP010000002.1"/>
</dbReference>
<keyword evidence="1" id="KW-0732">Signal</keyword>
<sequence length="114" mass="12062">MKLLLSTIATASLAIAAQPALAQQAEAPAATEMAPVSDSELENFIIAASMIGNLQQNAEMEKAEKDQKAIQILSQAQLTPTRFNSIGAALQTDKNLQARAEQAVTKLRAQQAEG</sequence>
<feature type="chain" id="PRO_5046544896" evidence="1">
    <location>
        <begin position="23"/>
        <end position="114"/>
    </location>
</feature>
<evidence type="ECO:0000259" key="2">
    <source>
        <dbReference type="Pfam" id="PF13767"/>
    </source>
</evidence>
<keyword evidence="4" id="KW-1185">Reference proteome</keyword>
<comment type="caution">
    <text evidence="3">The sequence shown here is derived from an EMBL/GenBank/DDBJ whole genome shotgun (WGS) entry which is preliminary data.</text>
</comment>
<name>A0ABS7PE17_9SPHN</name>
<gene>
    <name evidence="3" type="ORF">KYN89_09645</name>
</gene>
<feature type="domain" description="DUF4168" evidence="2">
    <location>
        <begin position="40"/>
        <end position="99"/>
    </location>
</feature>